<dbReference type="InterPro" id="IPR033900">
    <property type="entry name" value="Gram_neg_porin_domain"/>
</dbReference>
<dbReference type="InterPro" id="IPR001702">
    <property type="entry name" value="Porin_Gram-ve"/>
</dbReference>
<keyword evidence="9" id="KW-0472">Membrane</keyword>
<feature type="domain" description="Porin" evidence="12">
    <location>
        <begin position="7"/>
        <end position="302"/>
    </location>
</feature>
<name>A0ABU6J5F0_9BURK</name>
<dbReference type="Pfam" id="PF13609">
    <property type="entry name" value="Porin_4"/>
    <property type="match status" value="1"/>
</dbReference>
<keyword evidence="4" id="KW-1134">Transmembrane beta strand</keyword>
<dbReference type="Proteomes" id="UP001352263">
    <property type="component" value="Unassembled WGS sequence"/>
</dbReference>
<evidence type="ECO:0000313" key="13">
    <source>
        <dbReference type="EMBL" id="MEC4718439.1"/>
    </source>
</evidence>
<dbReference type="EMBL" id="JAWIIV010000002">
    <property type="protein sequence ID" value="MEC4718439.1"/>
    <property type="molecule type" value="Genomic_DNA"/>
</dbReference>
<dbReference type="CDD" id="cd00342">
    <property type="entry name" value="gram_neg_porins"/>
    <property type="match status" value="1"/>
</dbReference>
<comment type="subunit">
    <text evidence="2">Homotrimer.</text>
</comment>
<evidence type="ECO:0000256" key="2">
    <source>
        <dbReference type="ARBA" id="ARBA00011233"/>
    </source>
</evidence>
<dbReference type="InterPro" id="IPR002299">
    <property type="entry name" value="Porin_Neis"/>
</dbReference>
<evidence type="ECO:0000256" key="11">
    <source>
        <dbReference type="SAM" id="SignalP"/>
    </source>
</evidence>
<evidence type="ECO:0000256" key="5">
    <source>
        <dbReference type="ARBA" id="ARBA00022692"/>
    </source>
</evidence>
<keyword evidence="6 11" id="KW-0732">Signal</keyword>
<evidence type="ECO:0000259" key="12">
    <source>
        <dbReference type="Pfam" id="PF13609"/>
    </source>
</evidence>
<reference evidence="13 14" key="1">
    <citation type="submission" date="2023-10" db="EMBL/GenBank/DDBJ databases">
        <title>Noviherbaspirillum sp. CPCC 100848 genome assembly.</title>
        <authorList>
            <person name="Li X.Y."/>
            <person name="Fang X.M."/>
        </authorList>
    </citation>
    <scope>NUCLEOTIDE SEQUENCE [LARGE SCALE GENOMIC DNA]</scope>
    <source>
        <strain evidence="13 14">CPCC 100848</strain>
    </source>
</reference>
<keyword evidence="7" id="KW-0406">Ion transport</keyword>
<dbReference type="RefSeq" id="WP_326505161.1">
    <property type="nucleotide sequence ID" value="NZ_JAWIIV010000002.1"/>
</dbReference>
<accession>A0ABU6J5F0</accession>
<evidence type="ECO:0000256" key="8">
    <source>
        <dbReference type="ARBA" id="ARBA00023114"/>
    </source>
</evidence>
<keyword evidence="14" id="KW-1185">Reference proteome</keyword>
<evidence type="ECO:0000256" key="10">
    <source>
        <dbReference type="ARBA" id="ARBA00023237"/>
    </source>
</evidence>
<evidence type="ECO:0000256" key="6">
    <source>
        <dbReference type="ARBA" id="ARBA00022729"/>
    </source>
</evidence>
<keyword evidence="10" id="KW-0998">Cell outer membrane</keyword>
<organism evidence="13 14">
    <name type="scientific">Noviherbaspirillum album</name>
    <dbReference type="NCBI Taxonomy" id="3080276"/>
    <lineage>
        <taxon>Bacteria</taxon>
        <taxon>Pseudomonadati</taxon>
        <taxon>Pseudomonadota</taxon>
        <taxon>Betaproteobacteria</taxon>
        <taxon>Burkholderiales</taxon>
        <taxon>Oxalobacteraceae</taxon>
        <taxon>Noviherbaspirillum</taxon>
    </lineage>
</organism>
<dbReference type="PANTHER" id="PTHR34501">
    <property type="entry name" value="PROTEIN YDDL-RELATED"/>
    <property type="match status" value="1"/>
</dbReference>
<dbReference type="PANTHER" id="PTHR34501:SF9">
    <property type="entry name" value="MAJOR OUTER MEMBRANE PROTEIN P.IA"/>
    <property type="match status" value="1"/>
</dbReference>
<evidence type="ECO:0000256" key="1">
    <source>
        <dbReference type="ARBA" id="ARBA00004571"/>
    </source>
</evidence>
<evidence type="ECO:0000256" key="4">
    <source>
        <dbReference type="ARBA" id="ARBA00022452"/>
    </source>
</evidence>
<feature type="chain" id="PRO_5046984440" evidence="11">
    <location>
        <begin position="21"/>
        <end position="329"/>
    </location>
</feature>
<keyword evidence="5" id="KW-0812">Transmembrane</keyword>
<dbReference type="Gene3D" id="2.40.160.10">
    <property type="entry name" value="Porin"/>
    <property type="match status" value="1"/>
</dbReference>
<evidence type="ECO:0000313" key="14">
    <source>
        <dbReference type="Proteomes" id="UP001352263"/>
    </source>
</evidence>
<comment type="subcellular location">
    <subcellularLocation>
        <location evidence="1">Cell outer membrane</location>
        <topology evidence="1">Multi-pass membrane protein</topology>
    </subcellularLocation>
</comment>
<gene>
    <name evidence="13" type="ORF">RY831_04730</name>
</gene>
<proteinExistence type="predicted"/>
<dbReference type="SUPFAM" id="SSF56935">
    <property type="entry name" value="Porins"/>
    <property type="match status" value="1"/>
</dbReference>
<dbReference type="PRINTS" id="PR00184">
    <property type="entry name" value="NEISSPPORIN"/>
</dbReference>
<comment type="caution">
    <text evidence="13">The sequence shown here is derived from an EMBL/GenBank/DDBJ whole genome shotgun (WGS) entry which is preliminary data.</text>
</comment>
<dbReference type="PRINTS" id="PR00182">
    <property type="entry name" value="ECOLNEIPORIN"/>
</dbReference>
<evidence type="ECO:0000256" key="3">
    <source>
        <dbReference type="ARBA" id="ARBA00022448"/>
    </source>
</evidence>
<keyword evidence="3" id="KW-0813">Transport</keyword>
<protein>
    <submittedName>
        <fullName evidence="13">Porin</fullName>
    </submittedName>
</protein>
<sequence length="329" mass="34096">MKKSLLALAVLGAFAASAQAQTNVTIYGIVDAGFVREFGTGPDTTKLTSGIRNGSRLGFKGTEDLGGGLSAIFQLENGFNVDTGTMGQGGLLFGRQAYVGLSSRTAGTVTLGRQYSPIFTSLDAVDPFGTGLAGAANNLFSTVVRVNNSLKYTSANYAGFSGEVLYGFGEVAGDTAASRTVALGLNYATGPIAVTFAHNSSNNATDTNKTKLSLLGGTFDLGVAKLHAAFEAEKDDAGLDSRDYLLGASAPVGSGSVMASYIRRNDRSALSRDADQIALGYVHNLSKRTNLYTSIARIKNDNGATFTVGNATEGGSTSKAFNVGVQHRF</sequence>
<evidence type="ECO:0000256" key="7">
    <source>
        <dbReference type="ARBA" id="ARBA00023065"/>
    </source>
</evidence>
<evidence type="ECO:0000256" key="9">
    <source>
        <dbReference type="ARBA" id="ARBA00023136"/>
    </source>
</evidence>
<feature type="signal peptide" evidence="11">
    <location>
        <begin position="1"/>
        <end position="20"/>
    </location>
</feature>
<keyword evidence="8" id="KW-0626">Porin</keyword>
<dbReference type="InterPro" id="IPR023614">
    <property type="entry name" value="Porin_dom_sf"/>
</dbReference>
<dbReference type="InterPro" id="IPR050298">
    <property type="entry name" value="Gram-neg_bact_OMP"/>
</dbReference>